<evidence type="ECO:0000313" key="1">
    <source>
        <dbReference type="EMBL" id="JAT72757.1"/>
    </source>
</evidence>
<protein>
    <submittedName>
        <fullName evidence="1">Uncharacterized protein</fullName>
    </submittedName>
</protein>
<dbReference type="EMBL" id="GDKF01005865">
    <property type="protein sequence ID" value="JAT72757.1"/>
    <property type="molecule type" value="Transcribed_RNA"/>
</dbReference>
<gene>
    <name evidence="1" type="ORF">g.6280</name>
</gene>
<feature type="non-terminal residue" evidence="1">
    <location>
        <position position="1"/>
    </location>
</feature>
<reference evidence="1" key="1">
    <citation type="submission" date="2015-08" db="EMBL/GenBank/DDBJ databases">
        <authorList>
            <person name="Babu N.S."/>
            <person name="Beckwith C.J."/>
            <person name="Beseler K.G."/>
            <person name="Brison A."/>
            <person name="Carone J.V."/>
            <person name="Caskin T.P."/>
            <person name="Diamond M."/>
            <person name="Durham M.E."/>
            <person name="Foxe J.M."/>
            <person name="Go M."/>
            <person name="Henderson B.A."/>
            <person name="Jones I.B."/>
            <person name="McGettigan J.A."/>
            <person name="Micheletti S.J."/>
            <person name="Nasrallah M.E."/>
            <person name="Ortiz D."/>
            <person name="Piller C.R."/>
            <person name="Privatt S.R."/>
            <person name="Schneider S.L."/>
            <person name="Sharp S."/>
            <person name="Smith T.C."/>
            <person name="Stanton J.D."/>
            <person name="Ullery H.E."/>
            <person name="Wilson R.J."/>
            <person name="Serrano M.G."/>
            <person name="Buck G."/>
            <person name="Lee V."/>
            <person name="Wang Y."/>
            <person name="Carvalho R."/>
            <person name="Voegtly L."/>
            <person name="Shi R."/>
            <person name="Duckworth R."/>
            <person name="Johnson A."/>
            <person name="Loviza R."/>
            <person name="Walstead R."/>
            <person name="Shah Z."/>
            <person name="Kiflezghi M."/>
            <person name="Wade K."/>
            <person name="Ball S.L."/>
            <person name="Bradley K.W."/>
            <person name="Asai D.J."/>
            <person name="Bowman C.A."/>
            <person name="Russell D.A."/>
            <person name="Pope W.H."/>
            <person name="Jacobs-Sera D."/>
            <person name="Hendrix R.W."/>
            <person name="Hatfull G.F."/>
        </authorList>
    </citation>
    <scope>NUCLEOTIDE SEQUENCE</scope>
</reference>
<dbReference type="AlphaFoldDB" id="A0A1D2A0Q5"/>
<accession>A0A1D2A0Q5</accession>
<dbReference type="PANTHER" id="PTHR35320">
    <property type="entry name" value="ATP-DEPENDENT CLP PROTEASE ATP-BINDING SUBUNIT"/>
    <property type="match status" value="1"/>
</dbReference>
<name>A0A1D2A0Q5_AUXPR</name>
<proteinExistence type="predicted"/>
<sequence length="285" mass="29365">TPCTSILAEHNLLQVHPARCRSAMRAITACAASHSLAQPTSLRPPHASLPAVTLAPGPKPGSIHRLHLLRFALLAPMLSPPAVLGLPGLPVLQAGAAALADPVGAHLPGERPLTAVLLQTLRECQVAIGAYPPFAYDASGGTGRGTVRPRPDGLLDLDFDPRSLVIPSIDSHTTSVLGVPLPPPLSIAIQPLSLSGTLDPATGSMELTLDADFLFTAGPLYKAPPLHVHSLLSTKDGKGEALKANGSARLAGTATVPRTPDGALNAFLDLPTEALAVLSTHLTFV</sequence>
<dbReference type="PANTHER" id="PTHR35320:SF1">
    <property type="entry name" value="ATP-DEPENDENT CLP PROTEASE ATP-BINDING SUBUNIT"/>
    <property type="match status" value="1"/>
</dbReference>
<organism evidence="1">
    <name type="scientific">Auxenochlorella protothecoides</name>
    <name type="common">Green microalga</name>
    <name type="synonym">Chlorella protothecoides</name>
    <dbReference type="NCBI Taxonomy" id="3075"/>
    <lineage>
        <taxon>Eukaryota</taxon>
        <taxon>Viridiplantae</taxon>
        <taxon>Chlorophyta</taxon>
        <taxon>core chlorophytes</taxon>
        <taxon>Trebouxiophyceae</taxon>
        <taxon>Chlorellales</taxon>
        <taxon>Chlorellaceae</taxon>
        <taxon>Auxenochlorella</taxon>
    </lineage>
</organism>